<gene>
    <name evidence="1" type="ORF">MLD38_037044</name>
</gene>
<proteinExistence type="predicted"/>
<reference evidence="2" key="1">
    <citation type="journal article" date="2023" name="Front. Plant Sci.">
        <title>Chromosomal-level genome assembly of Melastoma candidum provides insights into trichome evolution.</title>
        <authorList>
            <person name="Zhong Y."/>
            <person name="Wu W."/>
            <person name="Sun C."/>
            <person name="Zou P."/>
            <person name="Liu Y."/>
            <person name="Dai S."/>
            <person name="Zhou R."/>
        </authorList>
    </citation>
    <scope>NUCLEOTIDE SEQUENCE [LARGE SCALE GENOMIC DNA]</scope>
</reference>
<accession>A0ACB9LL40</accession>
<evidence type="ECO:0000313" key="1">
    <source>
        <dbReference type="EMBL" id="KAI4312205.1"/>
    </source>
</evidence>
<organism evidence="1 2">
    <name type="scientific">Melastoma candidum</name>
    <dbReference type="NCBI Taxonomy" id="119954"/>
    <lineage>
        <taxon>Eukaryota</taxon>
        <taxon>Viridiplantae</taxon>
        <taxon>Streptophyta</taxon>
        <taxon>Embryophyta</taxon>
        <taxon>Tracheophyta</taxon>
        <taxon>Spermatophyta</taxon>
        <taxon>Magnoliopsida</taxon>
        <taxon>eudicotyledons</taxon>
        <taxon>Gunneridae</taxon>
        <taxon>Pentapetalae</taxon>
        <taxon>rosids</taxon>
        <taxon>malvids</taxon>
        <taxon>Myrtales</taxon>
        <taxon>Melastomataceae</taxon>
        <taxon>Melastomatoideae</taxon>
        <taxon>Melastomateae</taxon>
        <taxon>Melastoma</taxon>
    </lineage>
</organism>
<protein>
    <submittedName>
        <fullName evidence="1">Uncharacterized protein</fullName>
    </submittedName>
</protein>
<comment type="caution">
    <text evidence="1">The sequence shown here is derived from an EMBL/GenBank/DDBJ whole genome shotgun (WGS) entry which is preliminary data.</text>
</comment>
<keyword evidence="2" id="KW-1185">Reference proteome</keyword>
<evidence type="ECO:0000313" key="2">
    <source>
        <dbReference type="Proteomes" id="UP001057402"/>
    </source>
</evidence>
<sequence length="290" mass="30535">MPDDDNLLTPAVAGGGGGGVMHRQMTAAAAASHALEPLRCPRCDSSNTKFCYYNNYSLSQPRHFCKSCKRYWTRGGTLRNVPVGGSCRKKKRIAKRSAPAASTGASVSRSVAGSKPLKLSSYGNPQEVDLAHASQGFSLPPLMPGSVGSDFLQDFVVPSSNLVIPGYAAPSEFAPSMALEGVPGMTSSLLASTIIQEQQRSLAAGGLGFKDASGIRNCLKPSENLRAEFAVGHPGVVNWSLPCQTQIHQLEPSELTSSLCWNTITNSTIGPWLPELGSNNVGCSSVPSLI</sequence>
<name>A0ACB9LL40_9MYRT</name>
<dbReference type="Proteomes" id="UP001057402">
    <property type="component" value="Chromosome 11"/>
</dbReference>
<dbReference type="EMBL" id="CM042890">
    <property type="protein sequence ID" value="KAI4312205.1"/>
    <property type="molecule type" value="Genomic_DNA"/>
</dbReference>